<dbReference type="InterPro" id="IPR005248">
    <property type="entry name" value="NadD/NMNAT"/>
</dbReference>
<protein>
    <recommendedName>
        <fullName evidence="17">Nicotinamide-nucleotide adenylyltransferase</fullName>
        <ecNumber evidence="17">2.7.7.1</ecNumber>
        <ecNumber evidence="17">2.7.7.18</ecNumber>
    </recommendedName>
</protein>
<dbReference type="InterPro" id="IPR004821">
    <property type="entry name" value="Cyt_trans-like"/>
</dbReference>
<keyword evidence="11 17" id="KW-0067">ATP-binding</keyword>
<evidence type="ECO:0000256" key="14">
    <source>
        <dbReference type="ARBA" id="ARBA00048514"/>
    </source>
</evidence>
<dbReference type="GeneID" id="109871747"/>
<dbReference type="GO" id="GO:0009435">
    <property type="term" value="P:NAD+ biosynthetic process"/>
    <property type="evidence" value="ECO:0007669"/>
    <property type="project" value="UniProtKB-UniPathway"/>
</dbReference>
<evidence type="ECO:0000256" key="12">
    <source>
        <dbReference type="ARBA" id="ARBA00023027"/>
    </source>
</evidence>
<dbReference type="EC" id="2.7.7.18" evidence="17"/>
<evidence type="ECO:0000256" key="3">
    <source>
        <dbReference type="ARBA" id="ARBA00004658"/>
    </source>
</evidence>
<comment type="pathway">
    <text evidence="3 17">Cofactor biosynthesis; NAD(+) biosynthesis; NAD(+) from nicotinamide D-ribonucleotide: step 1/1.</text>
</comment>
<dbReference type="AlphaFoldDB" id="A0A8C7LJ04"/>
<evidence type="ECO:0000256" key="13">
    <source>
        <dbReference type="ARBA" id="ARBA00023128"/>
    </source>
</evidence>
<name>A0A8C7LJ04_ONCKI</name>
<dbReference type="GO" id="GO:0000309">
    <property type="term" value="F:nicotinamide-nucleotide adenylyltransferase activity"/>
    <property type="evidence" value="ECO:0007669"/>
    <property type="project" value="UniProtKB-EC"/>
</dbReference>
<evidence type="ECO:0000256" key="1">
    <source>
        <dbReference type="ARBA" id="ARBA00001946"/>
    </source>
</evidence>
<dbReference type="GO" id="GO:0004515">
    <property type="term" value="F:nicotinate-nucleotide adenylyltransferase activity"/>
    <property type="evidence" value="ECO:0007669"/>
    <property type="project" value="UniProtKB-EC"/>
</dbReference>
<reference evidence="19" key="1">
    <citation type="submission" date="2025-08" db="UniProtKB">
        <authorList>
            <consortium name="Ensembl"/>
        </authorList>
    </citation>
    <scope>IDENTIFICATION</scope>
</reference>
<comment type="catalytic activity">
    <reaction evidence="14">
        <text>nicotinate beta-D-ribonucleotide + ATP + H(+) = deamido-NAD(+) + diphosphate</text>
        <dbReference type="Rhea" id="RHEA:22860"/>
        <dbReference type="ChEBI" id="CHEBI:15378"/>
        <dbReference type="ChEBI" id="CHEBI:30616"/>
        <dbReference type="ChEBI" id="CHEBI:33019"/>
        <dbReference type="ChEBI" id="CHEBI:57502"/>
        <dbReference type="ChEBI" id="CHEBI:58437"/>
        <dbReference type="EC" id="2.7.7.18"/>
    </reaction>
    <physiologicalReaction direction="left-to-right" evidence="14">
        <dbReference type="Rhea" id="RHEA:22861"/>
    </physiologicalReaction>
    <physiologicalReaction direction="right-to-left" evidence="14">
        <dbReference type="Rhea" id="RHEA:22862"/>
    </physiologicalReaction>
</comment>
<keyword evidence="12 17" id="KW-0520">NAD</keyword>
<organism evidence="19 20">
    <name type="scientific">Oncorhynchus kisutch</name>
    <name type="common">Coho salmon</name>
    <name type="synonym">Salmo kisutch</name>
    <dbReference type="NCBI Taxonomy" id="8019"/>
    <lineage>
        <taxon>Eukaryota</taxon>
        <taxon>Metazoa</taxon>
        <taxon>Chordata</taxon>
        <taxon>Craniata</taxon>
        <taxon>Vertebrata</taxon>
        <taxon>Euteleostomi</taxon>
        <taxon>Actinopterygii</taxon>
        <taxon>Neopterygii</taxon>
        <taxon>Teleostei</taxon>
        <taxon>Protacanthopterygii</taxon>
        <taxon>Salmoniformes</taxon>
        <taxon>Salmonidae</taxon>
        <taxon>Salmoninae</taxon>
        <taxon>Oncorhynchus</taxon>
    </lineage>
</organism>
<dbReference type="SUPFAM" id="SSF52374">
    <property type="entry name" value="Nucleotidylyl transferase"/>
    <property type="match status" value="1"/>
</dbReference>
<evidence type="ECO:0000256" key="9">
    <source>
        <dbReference type="ARBA" id="ARBA00022695"/>
    </source>
</evidence>
<evidence type="ECO:0000256" key="11">
    <source>
        <dbReference type="ARBA" id="ARBA00022840"/>
    </source>
</evidence>
<evidence type="ECO:0000256" key="8">
    <source>
        <dbReference type="ARBA" id="ARBA00022679"/>
    </source>
</evidence>
<feature type="domain" description="Cytidyltransferase-like" evidence="18">
    <location>
        <begin position="85"/>
        <end position="252"/>
    </location>
</feature>
<dbReference type="Proteomes" id="UP000694557">
    <property type="component" value="Unassembled WGS sequence"/>
</dbReference>
<evidence type="ECO:0000256" key="7">
    <source>
        <dbReference type="ARBA" id="ARBA00022642"/>
    </source>
</evidence>
<comment type="similarity">
    <text evidence="5 17">Belongs to the eukaryotic NMN adenylyltransferase family.</text>
</comment>
<comment type="subcellular location">
    <subcellularLocation>
        <location evidence="2">Mitochondrion</location>
    </subcellularLocation>
</comment>
<dbReference type="EC" id="2.7.7.1" evidence="17"/>
<dbReference type="NCBIfam" id="TIGR00482">
    <property type="entry name" value="nicotinate (nicotinamide) nucleotide adenylyltransferase"/>
    <property type="match status" value="1"/>
</dbReference>
<dbReference type="Pfam" id="PF01467">
    <property type="entry name" value="CTP_transf_like"/>
    <property type="match status" value="1"/>
</dbReference>
<proteinExistence type="inferred from homology"/>
<dbReference type="GO" id="GO:0005524">
    <property type="term" value="F:ATP binding"/>
    <property type="evidence" value="ECO:0007669"/>
    <property type="project" value="UniProtKB-KW"/>
</dbReference>
<evidence type="ECO:0000256" key="10">
    <source>
        <dbReference type="ARBA" id="ARBA00022741"/>
    </source>
</evidence>
<evidence type="ECO:0000256" key="4">
    <source>
        <dbReference type="ARBA" id="ARBA00005019"/>
    </source>
</evidence>
<dbReference type="RefSeq" id="XP_031662557.1">
    <property type="nucleotide sequence ID" value="XM_031806697.1"/>
</dbReference>
<evidence type="ECO:0000256" key="17">
    <source>
        <dbReference type="RuleBase" id="RU362021"/>
    </source>
</evidence>
<evidence type="ECO:0000259" key="18">
    <source>
        <dbReference type="Pfam" id="PF01467"/>
    </source>
</evidence>
<evidence type="ECO:0000313" key="19">
    <source>
        <dbReference type="Ensembl" id="ENSOKIP00005116841.1"/>
    </source>
</evidence>
<keyword evidence="8 17" id="KW-0808">Transferase</keyword>
<dbReference type="InterPro" id="IPR051182">
    <property type="entry name" value="Euk_NMN_adenylyltrnsfrase"/>
</dbReference>
<keyword evidence="13" id="KW-0496">Mitochondrion</keyword>
<keyword evidence="7 17" id="KW-0662">Pyridine nucleotide biosynthesis</keyword>
<dbReference type="InterPro" id="IPR014729">
    <property type="entry name" value="Rossmann-like_a/b/a_fold"/>
</dbReference>
<evidence type="ECO:0000256" key="5">
    <source>
        <dbReference type="ARBA" id="ARBA00007064"/>
    </source>
</evidence>
<evidence type="ECO:0000256" key="15">
    <source>
        <dbReference type="ARBA" id="ARBA00048969"/>
    </source>
</evidence>
<comment type="function">
    <text evidence="16">Catalyzes the formation of NAD(+) from nicotinamide mononucleotide (NMN) and ATP. Can also use the deamidated form; nicotinic acid mononucleotide (NaMN) as substrate with the same efficiency. Can use triazofurin monophosphate (TrMP) as substrate. Can also use GTP and ITP as nucleotide donors. Also catalyzes the reverse reaction, i.e. the pyrophosphorolytic cleavage of NAD(+). For the pyrophosphorolytic activity, can use NAD(+), NADH, NaAD, nicotinic acid adenine dinucleotide phosphate (NHD), nicotinamide guanine dinucleotide (NGD) as substrates. Fails to cleave phosphorylated dinucleotides NADP(+), NADPH and NaADP(+). Protects against axonal degeneration following injury. May be involved in the maintenance of axonal integrity. Also functions as a stress-response chaperone protein that prevents toxic aggregation of proteins; this function may be independent of its NAD(+) synthesis activity.</text>
</comment>
<dbReference type="Ensembl" id="ENSOKIT00005124926.1">
    <property type="protein sequence ID" value="ENSOKIP00005116841.1"/>
    <property type="gene ID" value="ENSOKIG00005050549.1"/>
</dbReference>
<evidence type="ECO:0000256" key="16">
    <source>
        <dbReference type="ARBA" id="ARBA00093425"/>
    </source>
</evidence>
<dbReference type="Gene3D" id="3.40.50.620">
    <property type="entry name" value="HUPs"/>
    <property type="match status" value="1"/>
</dbReference>
<sequence>MEKICCMFLDDAPCFLVDNLTERRRLLLDLRRVLLSHCFCPITSRAIDRCPVTQYNPICPMSESGEDQECHQPMIYPISGQFQVVGGIVSPVSDGYGKQGLVLAKHRIAMARLALQSSDWVSVDDWESQQPDWTETVVTMRYHYGRILKQYQEGTGKDSGPTTNPHHLTSSSPRLKLLCGADFLDTFKVPGLWLDDHVEEVAGRFGLVCVSRGGLEPELAVHESETLSRHWRNIFLVREWVRNETSATEVRRALRRGLSVKYLLPDSVIKYIHQHNLYTGDSELKNKDVLLRPLTKQTEMPVKTLDD</sequence>
<dbReference type="PANTHER" id="PTHR12039">
    <property type="entry name" value="NICOTINAMIDE MONONUCLEOTIDE ADENYLYLTRANSFERASE"/>
    <property type="match status" value="1"/>
</dbReference>
<dbReference type="FunFam" id="3.40.50.620:FF:000221">
    <property type="entry name" value="Nicotinamide/nicotinic acid mononucleotide adenylyltransferase 3"/>
    <property type="match status" value="1"/>
</dbReference>
<dbReference type="GeneTree" id="ENSGT00950000183179"/>
<comment type="pathway">
    <text evidence="4">Cofactor biosynthesis; NAD(+) biosynthesis; deamido-NAD(+) from nicotinate D-ribonucleotide: step 1/1.</text>
</comment>
<accession>A0A8C7LJ04</accession>
<dbReference type="RefSeq" id="XP_020318320.1">
    <property type="nucleotide sequence ID" value="XM_020462731.2"/>
</dbReference>
<dbReference type="GO" id="GO:0005759">
    <property type="term" value="C:mitochondrial matrix"/>
    <property type="evidence" value="ECO:0007669"/>
    <property type="project" value="UniProtKB-ARBA"/>
</dbReference>
<evidence type="ECO:0000313" key="20">
    <source>
        <dbReference type="Proteomes" id="UP000694557"/>
    </source>
</evidence>
<comment type="cofactor">
    <cofactor evidence="1">
        <name>Mg(2+)</name>
        <dbReference type="ChEBI" id="CHEBI:18420"/>
    </cofactor>
</comment>
<keyword evidence="20" id="KW-1185">Reference proteome</keyword>
<evidence type="ECO:0000256" key="2">
    <source>
        <dbReference type="ARBA" id="ARBA00004173"/>
    </source>
</evidence>
<comment type="catalytic activity">
    <reaction evidence="15">
        <text>beta-nicotinamide D-ribonucleotide + ATP + H(+) = diphosphate + NAD(+)</text>
        <dbReference type="Rhea" id="RHEA:21360"/>
        <dbReference type="ChEBI" id="CHEBI:14649"/>
        <dbReference type="ChEBI" id="CHEBI:15378"/>
        <dbReference type="ChEBI" id="CHEBI:30616"/>
        <dbReference type="ChEBI" id="CHEBI:33019"/>
        <dbReference type="ChEBI" id="CHEBI:57540"/>
        <dbReference type="EC" id="2.7.7.1"/>
    </reaction>
    <physiologicalReaction direction="left-to-right" evidence="15">
        <dbReference type="Rhea" id="RHEA:21361"/>
    </physiologicalReaction>
    <physiologicalReaction direction="right-to-left" evidence="15">
        <dbReference type="Rhea" id="RHEA:21362"/>
    </physiologicalReaction>
</comment>
<evidence type="ECO:0000256" key="6">
    <source>
        <dbReference type="ARBA" id="ARBA00011881"/>
    </source>
</evidence>
<gene>
    <name evidence="19" type="primary">NMNAT3</name>
    <name evidence="19" type="synonym">nmnat3</name>
</gene>
<reference evidence="19" key="2">
    <citation type="submission" date="2025-09" db="UniProtKB">
        <authorList>
            <consortium name="Ensembl"/>
        </authorList>
    </citation>
    <scope>IDENTIFICATION</scope>
</reference>
<dbReference type="UniPathway" id="UPA00253">
    <property type="reaction ID" value="UER00600"/>
</dbReference>
<dbReference type="PANTHER" id="PTHR12039:SF7">
    <property type="entry name" value="NICOTINAMIDE_NICOTINIC ACID MONONUCLEOTIDE ADENYLYLTRANSFERASE 3"/>
    <property type="match status" value="1"/>
</dbReference>
<keyword evidence="9 17" id="KW-0548">Nucleotidyltransferase</keyword>
<keyword evidence="10 17" id="KW-0547">Nucleotide-binding</keyword>
<comment type="subunit">
    <text evidence="6">Homotetramer.</text>
</comment>